<dbReference type="SUPFAM" id="SSF81296">
    <property type="entry name" value="E set domains"/>
    <property type="match status" value="1"/>
</dbReference>
<feature type="region of interest" description="Disordered" evidence="1">
    <location>
        <begin position="375"/>
        <end position="403"/>
    </location>
</feature>
<dbReference type="AlphaFoldDB" id="S8A4T9"/>
<sequence length="403" mass="46657">MFFRTKLDMFRLRPDIPFTLNDNKGSPYWTRSLPQHMPQPGCPISLNFIPDATDSVICVGSPNDSRGTILSGYISLTTSLPAIIKRLTANIVMTETLSHPAIHGCEDCTTRNTIINTEEIRLGEMPLSPGFHSYPLGFHIPGNLPASYTDKYRRVEYSLRIEAERPSPETIQYKKEFTIHRLCPRDPDSRLVRGLSPCFIATARIPRYTYSDEEFTIELELRRRSPKEKGVPEIWETKRITWEIVEIVEDIRLPCKKHSELFRSQNQGTIKERHDTIFSDELEFDREVFLPRPSTKKFEEYTLPCHIGRAITDVSTPNGYRVYHELRVRVFYVYLDPPLTGNESKREMEDHYRTRWFGMGIKLYLYEKSHSEEDGADSWDEEVAPAYPNIGDSPPPMLEEGSD</sequence>
<reference evidence="3 4" key="1">
    <citation type="journal article" date="2013" name="PLoS Genet.">
        <title>Genomic mechanisms accounting for the adaptation to parasitism in nematode-trapping fungi.</title>
        <authorList>
            <person name="Meerupati T."/>
            <person name="Andersson K.M."/>
            <person name="Friman E."/>
            <person name="Kumar D."/>
            <person name="Tunlid A."/>
            <person name="Ahren D."/>
        </authorList>
    </citation>
    <scope>NUCLEOTIDE SEQUENCE [LARGE SCALE GENOMIC DNA]</scope>
    <source>
        <strain evidence="3 4">CBS 200.50</strain>
    </source>
</reference>
<keyword evidence="4" id="KW-1185">Reference proteome</keyword>
<protein>
    <recommendedName>
        <fullName evidence="2">LDB19 N-terminal domain-containing protein</fullName>
    </recommendedName>
</protein>
<evidence type="ECO:0000313" key="4">
    <source>
        <dbReference type="Proteomes" id="UP000015100"/>
    </source>
</evidence>
<dbReference type="InterPro" id="IPR014756">
    <property type="entry name" value="Ig_E-set"/>
</dbReference>
<name>S8A4T9_DACHA</name>
<evidence type="ECO:0000313" key="3">
    <source>
        <dbReference type="EMBL" id="EPS38035.1"/>
    </source>
</evidence>
<feature type="domain" description="LDB19 N-terminal" evidence="2">
    <location>
        <begin position="92"/>
        <end position="260"/>
    </location>
</feature>
<dbReference type="HOGENOM" id="CLU_721636_0_0_1"/>
<dbReference type="InterPro" id="IPR024391">
    <property type="entry name" value="LDB19_N"/>
</dbReference>
<proteinExistence type="predicted"/>
<accession>S8A4T9</accession>
<dbReference type="OrthoDB" id="5335747at2759"/>
<dbReference type="Proteomes" id="UP000015100">
    <property type="component" value="Unassembled WGS sequence"/>
</dbReference>
<comment type="caution">
    <text evidence="3">The sequence shown here is derived from an EMBL/GenBank/DDBJ whole genome shotgun (WGS) entry which is preliminary data.</text>
</comment>
<evidence type="ECO:0000256" key="1">
    <source>
        <dbReference type="SAM" id="MobiDB-lite"/>
    </source>
</evidence>
<dbReference type="STRING" id="1284197.S8A4T9"/>
<dbReference type="Pfam" id="PF13002">
    <property type="entry name" value="LDB19"/>
    <property type="match status" value="1"/>
</dbReference>
<dbReference type="EMBL" id="AQGS01000592">
    <property type="protein sequence ID" value="EPS38035.1"/>
    <property type="molecule type" value="Genomic_DNA"/>
</dbReference>
<dbReference type="Gene3D" id="2.60.40.640">
    <property type="match status" value="1"/>
</dbReference>
<gene>
    <name evidence="3" type="ORF">H072_8286</name>
</gene>
<evidence type="ECO:0000259" key="2">
    <source>
        <dbReference type="Pfam" id="PF13002"/>
    </source>
</evidence>
<organism evidence="3 4">
    <name type="scientific">Dactylellina haptotyla (strain CBS 200.50)</name>
    <name type="common">Nematode-trapping fungus</name>
    <name type="synonym">Monacrosporium haptotylum</name>
    <dbReference type="NCBI Taxonomy" id="1284197"/>
    <lineage>
        <taxon>Eukaryota</taxon>
        <taxon>Fungi</taxon>
        <taxon>Dikarya</taxon>
        <taxon>Ascomycota</taxon>
        <taxon>Pezizomycotina</taxon>
        <taxon>Orbiliomycetes</taxon>
        <taxon>Orbiliales</taxon>
        <taxon>Orbiliaceae</taxon>
        <taxon>Dactylellina</taxon>
    </lineage>
</organism>
<reference evidence="4" key="2">
    <citation type="submission" date="2013-04" db="EMBL/GenBank/DDBJ databases">
        <title>Genomic mechanisms accounting for the adaptation to parasitism in nematode-trapping fungi.</title>
        <authorList>
            <person name="Ahren D.G."/>
        </authorList>
    </citation>
    <scope>NUCLEOTIDE SEQUENCE [LARGE SCALE GENOMIC DNA]</scope>
    <source>
        <strain evidence="4">CBS 200.50</strain>
    </source>
</reference>
<dbReference type="InterPro" id="IPR014752">
    <property type="entry name" value="Arrestin-like_C"/>
</dbReference>